<organism evidence="7 8">
    <name type="scientific">Parasponia andersonii</name>
    <name type="common">Sponia andersonii</name>
    <dbReference type="NCBI Taxonomy" id="3476"/>
    <lineage>
        <taxon>Eukaryota</taxon>
        <taxon>Viridiplantae</taxon>
        <taxon>Streptophyta</taxon>
        <taxon>Embryophyta</taxon>
        <taxon>Tracheophyta</taxon>
        <taxon>Spermatophyta</taxon>
        <taxon>Magnoliopsida</taxon>
        <taxon>eudicotyledons</taxon>
        <taxon>Gunneridae</taxon>
        <taxon>Pentapetalae</taxon>
        <taxon>rosids</taxon>
        <taxon>fabids</taxon>
        <taxon>Rosales</taxon>
        <taxon>Cannabaceae</taxon>
        <taxon>Parasponia</taxon>
    </lineage>
</organism>
<gene>
    <name evidence="7" type="primary">PanNAC21</name>
    <name evidence="7" type="ORF">PanWU01x14_184430</name>
</gene>
<dbReference type="Pfam" id="PF02365">
    <property type="entry name" value="NAM"/>
    <property type="match status" value="1"/>
</dbReference>
<dbReference type="InterPro" id="IPR036093">
    <property type="entry name" value="NAC_dom_sf"/>
</dbReference>
<evidence type="ECO:0000313" key="7">
    <source>
        <dbReference type="EMBL" id="PON55976.1"/>
    </source>
</evidence>
<evidence type="ECO:0000256" key="3">
    <source>
        <dbReference type="ARBA" id="ARBA00023163"/>
    </source>
</evidence>
<keyword evidence="2" id="KW-0238">DNA-binding</keyword>
<keyword evidence="1" id="KW-0805">Transcription regulation</keyword>
<proteinExistence type="predicted"/>
<dbReference type="Gene3D" id="2.170.150.80">
    <property type="entry name" value="NAC domain"/>
    <property type="match status" value="1"/>
</dbReference>
<dbReference type="GO" id="GO:0006355">
    <property type="term" value="P:regulation of DNA-templated transcription"/>
    <property type="evidence" value="ECO:0007669"/>
    <property type="project" value="InterPro"/>
</dbReference>
<comment type="caution">
    <text evidence="7">The sequence shown here is derived from an EMBL/GenBank/DDBJ whole genome shotgun (WGS) entry which is preliminary data.</text>
</comment>
<reference evidence="8" key="1">
    <citation type="submission" date="2016-06" db="EMBL/GenBank/DDBJ databases">
        <title>Parallel loss of symbiosis genes in relatives of nitrogen-fixing non-legume Parasponia.</title>
        <authorList>
            <person name="Van Velzen R."/>
            <person name="Holmer R."/>
            <person name="Bu F."/>
            <person name="Rutten L."/>
            <person name="Van Zeijl A."/>
            <person name="Liu W."/>
            <person name="Santuari L."/>
            <person name="Cao Q."/>
            <person name="Sharma T."/>
            <person name="Shen D."/>
            <person name="Roswanjaya Y."/>
            <person name="Wardhani T."/>
            <person name="Kalhor M.S."/>
            <person name="Jansen J."/>
            <person name="Van den Hoogen J."/>
            <person name="Gungor B."/>
            <person name="Hartog M."/>
            <person name="Hontelez J."/>
            <person name="Verver J."/>
            <person name="Yang W.-C."/>
            <person name="Schijlen E."/>
            <person name="Repin R."/>
            <person name="Schilthuizen M."/>
            <person name="Schranz E."/>
            <person name="Heidstra R."/>
            <person name="Miyata K."/>
            <person name="Fedorova E."/>
            <person name="Kohlen W."/>
            <person name="Bisseling T."/>
            <person name="Smit S."/>
            <person name="Geurts R."/>
        </authorList>
    </citation>
    <scope>NUCLEOTIDE SEQUENCE [LARGE SCALE GENOMIC DNA]</scope>
    <source>
        <strain evidence="8">cv. WU1-14</strain>
    </source>
</reference>
<dbReference type="PANTHER" id="PTHR31744">
    <property type="entry name" value="PROTEIN CUP-SHAPED COTYLEDON 2-RELATED"/>
    <property type="match status" value="1"/>
</dbReference>
<keyword evidence="3" id="KW-0804">Transcription</keyword>
<dbReference type="PROSITE" id="PS51005">
    <property type="entry name" value="NAC"/>
    <property type="match status" value="1"/>
</dbReference>
<dbReference type="GO" id="GO:0003677">
    <property type="term" value="F:DNA binding"/>
    <property type="evidence" value="ECO:0007669"/>
    <property type="project" value="UniProtKB-KW"/>
</dbReference>
<dbReference type="AlphaFoldDB" id="A0A2P5C4L8"/>
<dbReference type="OrthoDB" id="980460at2759"/>
<evidence type="ECO:0000259" key="6">
    <source>
        <dbReference type="PROSITE" id="PS51005"/>
    </source>
</evidence>
<evidence type="ECO:0000313" key="8">
    <source>
        <dbReference type="Proteomes" id="UP000237105"/>
    </source>
</evidence>
<name>A0A2P5C4L8_PARAD</name>
<dbReference type="EMBL" id="JXTB01000176">
    <property type="protein sequence ID" value="PON55976.1"/>
    <property type="molecule type" value="Genomic_DNA"/>
</dbReference>
<dbReference type="STRING" id="3476.A0A2P5C4L8"/>
<feature type="compositionally biased region" description="Polar residues" evidence="5">
    <location>
        <begin position="7"/>
        <end position="16"/>
    </location>
</feature>
<keyword evidence="8" id="KW-1185">Reference proteome</keyword>
<accession>A0A2P5C4L8</accession>
<dbReference type="Proteomes" id="UP000237105">
    <property type="component" value="Unassembled WGS sequence"/>
</dbReference>
<feature type="domain" description="NAC" evidence="6">
    <location>
        <begin position="42"/>
        <end position="191"/>
    </location>
</feature>
<sequence>MEGQLLKQPNSSMAENSSDDLPSTLSLPSSYDDDVVSFFDKIPPGYRFVPTDEELIGYLQKKIKNQSMPKNRIRDIELYNWNPWDLEEKYKLHRSDKKERYYFTPRDRKYKHGRRPGRAAKGGYYKAIGKEAEIHIGGQLVGFKRALVFYRGKAQNGDKTEWIMHEYRLYSPEGRERKGEDDMRVRTNFQLLSYNLWKKKKKTMYLH</sequence>
<evidence type="ECO:0000256" key="2">
    <source>
        <dbReference type="ARBA" id="ARBA00023125"/>
    </source>
</evidence>
<feature type="region of interest" description="Disordered" evidence="5">
    <location>
        <begin position="1"/>
        <end position="26"/>
    </location>
</feature>
<dbReference type="InterPro" id="IPR003441">
    <property type="entry name" value="NAC-dom"/>
</dbReference>
<keyword evidence="4" id="KW-0539">Nucleus</keyword>
<dbReference type="SUPFAM" id="SSF101941">
    <property type="entry name" value="NAC domain"/>
    <property type="match status" value="1"/>
</dbReference>
<evidence type="ECO:0000256" key="5">
    <source>
        <dbReference type="SAM" id="MobiDB-lite"/>
    </source>
</evidence>
<evidence type="ECO:0000256" key="1">
    <source>
        <dbReference type="ARBA" id="ARBA00023015"/>
    </source>
</evidence>
<evidence type="ECO:0000256" key="4">
    <source>
        <dbReference type="ARBA" id="ARBA00023242"/>
    </source>
</evidence>
<protein>
    <submittedName>
        <fullName evidence="7">NAC domain containing protein</fullName>
    </submittedName>
</protein>